<evidence type="ECO:0000313" key="7">
    <source>
        <dbReference type="Proteomes" id="UP000178121"/>
    </source>
</evidence>
<dbReference type="SUPFAM" id="SSF57716">
    <property type="entry name" value="Glucocorticoid receptor-like (DNA-binding domain)"/>
    <property type="match status" value="1"/>
</dbReference>
<evidence type="ECO:0000256" key="2">
    <source>
        <dbReference type="ARBA" id="ARBA00022771"/>
    </source>
</evidence>
<keyword evidence="2" id="KW-0863">Zinc-finger</keyword>
<name>A0A1G2MBH8_9BACT</name>
<evidence type="ECO:0000313" key="6">
    <source>
        <dbReference type="EMBL" id="OHA21260.1"/>
    </source>
</evidence>
<dbReference type="PROSITE" id="PS51128">
    <property type="entry name" value="ZF_DKSA_2"/>
    <property type="match status" value="1"/>
</dbReference>
<dbReference type="Pfam" id="PF01258">
    <property type="entry name" value="zf-dskA_traR"/>
    <property type="match status" value="1"/>
</dbReference>
<dbReference type="PANTHER" id="PTHR33823">
    <property type="entry name" value="RNA POLYMERASE-BINDING TRANSCRIPTION FACTOR DKSA-RELATED"/>
    <property type="match status" value="1"/>
</dbReference>
<evidence type="ECO:0000259" key="5">
    <source>
        <dbReference type="Pfam" id="PF01258"/>
    </source>
</evidence>
<organism evidence="6 7">
    <name type="scientific">Candidatus Taylorbacteria bacterium RIFCSPHIGHO2_01_FULL_51_15</name>
    <dbReference type="NCBI Taxonomy" id="1802304"/>
    <lineage>
        <taxon>Bacteria</taxon>
        <taxon>Candidatus Tayloriibacteriota</taxon>
    </lineage>
</organism>
<keyword evidence="1" id="KW-0479">Metal-binding</keyword>
<evidence type="ECO:0000256" key="3">
    <source>
        <dbReference type="ARBA" id="ARBA00022833"/>
    </source>
</evidence>
<dbReference type="EMBL" id="MHRI01000011">
    <property type="protein sequence ID" value="OHA21260.1"/>
    <property type="molecule type" value="Genomic_DNA"/>
</dbReference>
<dbReference type="GO" id="GO:0008270">
    <property type="term" value="F:zinc ion binding"/>
    <property type="evidence" value="ECO:0007669"/>
    <property type="project" value="UniProtKB-KW"/>
</dbReference>
<reference evidence="6 7" key="1">
    <citation type="journal article" date="2016" name="Nat. Commun.">
        <title>Thousands of microbial genomes shed light on interconnected biogeochemical processes in an aquifer system.</title>
        <authorList>
            <person name="Anantharaman K."/>
            <person name="Brown C.T."/>
            <person name="Hug L.A."/>
            <person name="Sharon I."/>
            <person name="Castelle C.J."/>
            <person name="Probst A.J."/>
            <person name="Thomas B.C."/>
            <person name="Singh A."/>
            <person name="Wilkins M.J."/>
            <person name="Karaoz U."/>
            <person name="Brodie E.L."/>
            <person name="Williams K.H."/>
            <person name="Hubbard S.S."/>
            <person name="Banfield J.F."/>
        </authorList>
    </citation>
    <scope>NUCLEOTIDE SEQUENCE [LARGE SCALE GENOMIC DNA]</scope>
</reference>
<evidence type="ECO:0000256" key="4">
    <source>
        <dbReference type="PROSITE-ProRule" id="PRU00510"/>
    </source>
</evidence>
<comment type="caution">
    <text evidence="6">The sequence shown here is derived from an EMBL/GenBank/DDBJ whole genome shotgun (WGS) entry which is preliminary data.</text>
</comment>
<feature type="domain" description="Zinc finger DksA/TraR C4-type" evidence="5">
    <location>
        <begin position="87"/>
        <end position="114"/>
    </location>
</feature>
<evidence type="ECO:0000256" key="1">
    <source>
        <dbReference type="ARBA" id="ARBA00022723"/>
    </source>
</evidence>
<dbReference type="Gene3D" id="1.20.120.910">
    <property type="entry name" value="DksA, coiled-coil domain"/>
    <property type="match status" value="1"/>
</dbReference>
<dbReference type="InterPro" id="IPR000962">
    <property type="entry name" value="Znf_DskA_TraR"/>
</dbReference>
<dbReference type="AlphaFoldDB" id="A0A1G2MBH8"/>
<protein>
    <recommendedName>
        <fullName evidence="5">Zinc finger DksA/TraR C4-type domain-containing protein</fullName>
    </recommendedName>
</protein>
<dbReference type="Proteomes" id="UP000178121">
    <property type="component" value="Unassembled WGS sequence"/>
</dbReference>
<dbReference type="PANTHER" id="PTHR33823:SF2">
    <property type="entry name" value="RNA POLYMERASE-BINDING TRANSCRIPTION FACTOR DKSA"/>
    <property type="match status" value="1"/>
</dbReference>
<gene>
    <name evidence="6" type="ORF">A2849_00500</name>
</gene>
<accession>A0A1G2MBH8</accession>
<comment type="caution">
    <text evidence="4">Lacks conserved residue(s) required for the propagation of feature annotation.</text>
</comment>
<sequence length="118" mass="13152">MTIDTNVFQKKLLAEKELVEKELATVGRRNPQNAADWEPISGVMERPAERDEVADKLESFEENVAIVRQLELRLAEIQNALERVQGGTYGTCSVCGKEIETARLEANPAAATCKQHLK</sequence>
<keyword evidence="3" id="KW-0862">Zinc</keyword>
<proteinExistence type="predicted"/>